<proteinExistence type="predicted"/>
<dbReference type="EMBL" id="JASCTH010000018">
    <property type="protein sequence ID" value="MDI6102174.1"/>
    <property type="molecule type" value="Genomic_DNA"/>
</dbReference>
<organism evidence="2 3">
    <name type="scientific">Actinoplanes sandaracinus</name>
    <dbReference type="NCBI Taxonomy" id="3045177"/>
    <lineage>
        <taxon>Bacteria</taxon>
        <taxon>Bacillati</taxon>
        <taxon>Actinomycetota</taxon>
        <taxon>Actinomycetes</taxon>
        <taxon>Micromonosporales</taxon>
        <taxon>Micromonosporaceae</taxon>
        <taxon>Actinoplanes</taxon>
    </lineage>
</organism>
<feature type="transmembrane region" description="Helical" evidence="1">
    <location>
        <begin position="208"/>
        <end position="226"/>
    </location>
</feature>
<keyword evidence="3" id="KW-1185">Reference proteome</keyword>
<keyword evidence="1" id="KW-1133">Transmembrane helix</keyword>
<sequence>MSDAAPGRRWPVPRQALALVRAALRVRSGSAAPRPMAVLVWQGVQLAAIAVLALGALKAVSILVEAITSGGGDLLWPVLHEHGPALALAVATLVTLVLSRQRLAAGLVLATIAVQAAVPDYPSGGGTPQWWAAVVAAPLVLAGLRRPADVPSVGPCTAVAVTVSVLALHLVRIDQLTMGDDPMPAWMVIVKIVVPAAFLWVATADRRMLLAVAPTFVLLGLEQMTLEVQRTGLLRVEAVASPIVGVALAAGIAAAAPWRHARL</sequence>
<evidence type="ECO:0000313" key="3">
    <source>
        <dbReference type="Proteomes" id="UP001241758"/>
    </source>
</evidence>
<keyword evidence="1" id="KW-0472">Membrane</keyword>
<feature type="transmembrane region" description="Helical" evidence="1">
    <location>
        <begin position="152"/>
        <end position="171"/>
    </location>
</feature>
<gene>
    <name evidence="2" type="ORF">QLQ12_26500</name>
</gene>
<keyword evidence="1" id="KW-0812">Transmembrane</keyword>
<feature type="transmembrane region" description="Helical" evidence="1">
    <location>
        <begin position="183"/>
        <end position="201"/>
    </location>
</feature>
<feature type="transmembrane region" description="Helical" evidence="1">
    <location>
        <begin position="238"/>
        <end position="258"/>
    </location>
</feature>
<feature type="transmembrane region" description="Helical" evidence="1">
    <location>
        <begin position="37"/>
        <end position="62"/>
    </location>
</feature>
<dbReference type="Proteomes" id="UP001241758">
    <property type="component" value="Unassembled WGS sequence"/>
</dbReference>
<comment type="caution">
    <text evidence="2">The sequence shown here is derived from an EMBL/GenBank/DDBJ whole genome shotgun (WGS) entry which is preliminary data.</text>
</comment>
<dbReference type="RefSeq" id="WP_282763194.1">
    <property type="nucleotide sequence ID" value="NZ_JASCTH010000018.1"/>
</dbReference>
<accession>A0ABT6WR11</accession>
<protein>
    <submittedName>
        <fullName evidence="2">Uncharacterized protein</fullName>
    </submittedName>
</protein>
<name>A0ABT6WR11_9ACTN</name>
<feature type="transmembrane region" description="Helical" evidence="1">
    <location>
        <begin position="128"/>
        <end position="145"/>
    </location>
</feature>
<evidence type="ECO:0000256" key="1">
    <source>
        <dbReference type="SAM" id="Phobius"/>
    </source>
</evidence>
<reference evidence="2 3" key="1">
    <citation type="submission" date="2023-05" db="EMBL/GenBank/DDBJ databases">
        <title>Actinoplanes sp. NEAU-A12 genome sequencing.</title>
        <authorList>
            <person name="Wang Z.-S."/>
        </authorList>
    </citation>
    <scope>NUCLEOTIDE SEQUENCE [LARGE SCALE GENOMIC DNA]</scope>
    <source>
        <strain evidence="2 3">NEAU-A12</strain>
    </source>
</reference>
<evidence type="ECO:0000313" key="2">
    <source>
        <dbReference type="EMBL" id="MDI6102174.1"/>
    </source>
</evidence>